<sequence>MNKSNQRSILPYIPYQLVSSQYPQMQYQQYLHNTNQYYNFFNCFYYPYAFSIKTKKIVIVNKRLIINNKQKD</sequence>
<comment type="caution">
    <text evidence="1">The sequence shown here is derived from an EMBL/GenBank/DDBJ whole genome shotgun (WGS) entry which is preliminary data.</text>
</comment>
<keyword evidence="2" id="KW-1185">Reference proteome</keyword>
<reference evidence="1 2" key="1">
    <citation type="journal article" date="2018" name="Sci. Rep.">
        <title>Genomic signatures of local adaptation to the degree of environmental predictability in rotifers.</title>
        <authorList>
            <person name="Franch-Gras L."/>
            <person name="Hahn C."/>
            <person name="Garcia-Roger E.M."/>
            <person name="Carmona M.J."/>
            <person name="Serra M."/>
            <person name="Gomez A."/>
        </authorList>
    </citation>
    <scope>NUCLEOTIDE SEQUENCE [LARGE SCALE GENOMIC DNA]</scope>
    <source>
        <strain evidence="1">HYR1</strain>
    </source>
</reference>
<accession>A0A3M7Q2U7</accession>
<name>A0A3M7Q2U7_BRAPC</name>
<dbReference type="EMBL" id="REGN01007704">
    <property type="protein sequence ID" value="RNA05489.1"/>
    <property type="molecule type" value="Genomic_DNA"/>
</dbReference>
<organism evidence="1 2">
    <name type="scientific">Brachionus plicatilis</name>
    <name type="common">Marine rotifer</name>
    <name type="synonym">Brachionus muelleri</name>
    <dbReference type="NCBI Taxonomy" id="10195"/>
    <lineage>
        <taxon>Eukaryota</taxon>
        <taxon>Metazoa</taxon>
        <taxon>Spiralia</taxon>
        <taxon>Gnathifera</taxon>
        <taxon>Rotifera</taxon>
        <taxon>Eurotatoria</taxon>
        <taxon>Monogononta</taxon>
        <taxon>Pseudotrocha</taxon>
        <taxon>Ploima</taxon>
        <taxon>Brachionidae</taxon>
        <taxon>Brachionus</taxon>
    </lineage>
</organism>
<proteinExistence type="predicted"/>
<protein>
    <submittedName>
        <fullName evidence="1">Uncharacterized protein</fullName>
    </submittedName>
</protein>
<evidence type="ECO:0000313" key="2">
    <source>
        <dbReference type="Proteomes" id="UP000276133"/>
    </source>
</evidence>
<dbReference type="Proteomes" id="UP000276133">
    <property type="component" value="Unassembled WGS sequence"/>
</dbReference>
<evidence type="ECO:0000313" key="1">
    <source>
        <dbReference type="EMBL" id="RNA05489.1"/>
    </source>
</evidence>
<gene>
    <name evidence="1" type="ORF">BpHYR1_028510</name>
</gene>
<dbReference type="AlphaFoldDB" id="A0A3M7Q2U7"/>